<feature type="transmembrane region" description="Helical" evidence="1">
    <location>
        <begin position="582"/>
        <end position="603"/>
    </location>
</feature>
<keyword evidence="1" id="KW-0812">Transmembrane</keyword>
<evidence type="ECO:0000256" key="1">
    <source>
        <dbReference type="SAM" id="Phobius"/>
    </source>
</evidence>
<name>A0A2P6N2V9_9EUKA</name>
<keyword evidence="3" id="KW-1185">Reference proteome</keyword>
<dbReference type="EMBL" id="MDYQ01000232">
    <property type="protein sequence ID" value="PRP78285.1"/>
    <property type="molecule type" value="Genomic_DNA"/>
</dbReference>
<comment type="caution">
    <text evidence="2">The sequence shown here is derived from an EMBL/GenBank/DDBJ whole genome shotgun (WGS) entry which is preliminary data.</text>
</comment>
<accession>A0A2P6N2V9</accession>
<proteinExistence type="predicted"/>
<organism evidence="2 3">
    <name type="scientific">Planoprotostelium fungivorum</name>
    <dbReference type="NCBI Taxonomy" id="1890364"/>
    <lineage>
        <taxon>Eukaryota</taxon>
        <taxon>Amoebozoa</taxon>
        <taxon>Evosea</taxon>
        <taxon>Variosea</taxon>
        <taxon>Cavosteliida</taxon>
        <taxon>Cavosteliaceae</taxon>
        <taxon>Planoprotostelium</taxon>
    </lineage>
</organism>
<reference evidence="2 3" key="1">
    <citation type="journal article" date="2018" name="Genome Biol. Evol.">
        <title>Multiple Roots of Fruiting Body Formation in Amoebozoa.</title>
        <authorList>
            <person name="Hillmann F."/>
            <person name="Forbes G."/>
            <person name="Novohradska S."/>
            <person name="Ferling I."/>
            <person name="Riege K."/>
            <person name="Groth M."/>
            <person name="Westermann M."/>
            <person name="Marz M."/>
            <person name="Spaller T."/>
            <person name="Winckler T."/>
            <person name="Schaap P."/>
            <person name="Glockner G."/>
        </authorList>
    </citation>
    <scope>NUCLEOTIDE SEQUENCE [LARGE SCALE GENOMIC DNA]</scope>
    <source>
        <strain evidence="2 3">Jena</strain>
    </source>
</reference>
<dbReference type="Proteomes" id="UP000241769">
    <property type="component" value="Unassembled WGS sequence"/>
</dbReference>
<gene>
    <name evidence="2" type="ORF">PROFUN_13916</name>
</gene>
<dbReference type="InParanoid" id="A0A2P6N2V9"/>
<evidence type="ECO:0000313" key="2">
    <source>
        <dbReference type="EMBL" id="PRP78285.1"/>
    </source>
</evidence>
<evidence type="ECO:0000313" key="3">
    <source>
        <dbReference type="Proteomes" id="UP000241769"/>
    </source>
</evidence>
<keyword evidence="1" id="KW-1133">Transmembrane helix</keyword>
<keyword evidence="1" id="KW-0472">Membrane</keyword>
<protein>
    <submittedName>
        <fullName evidence="2">Uncharacterized protein</fullName>
    </submittedName>
</protein>
<sequence>MLSTAPSWNNIYQEWARASDSTELQRRRHVKETVNHQIFIRARVGYILLIRNVPSSQQQKMKGHILIVLAAICLASAADNCTFVASPCLNQINLTRADCWNCSRIRSLPSENDTLIFVSDNTSQSVEFHLTESVQFAAIHLSGVSLTVDSNITGSFALSLDVLRVDSSSTFSLGRLIRLHADILEGEGRVHAEGSLICTTDSCIWNIRTLNASHLHLPTPMNSNPALISTGVNSSWTVQMVYVDLAEASLSQPTTLDAIVMAQGSTLDVKEGFVGHQAKVCFHDVPINVTNGRVVLSVPAETLPLYEMTEEILENVTRVLKFSRQNEGFCTNVAAISVTVNDTVYQVNTTTNVLGLPLSLFGNCQKLLHWELSGTNQLTGQSVNVTKRKVPIVPVAYVHAAPNVSMWNVTHLPHKNSVNISWPLDIYCQVSPLVIIDEHTRISMEDLSYVLHYNTCGIFNYSVGYELANDVGSYPYTLYSPPTHSPLTVNVIPTLYDVNATAEFKQANREVDCGYCDCGVANFSLVLADATNSTYYSPSPKFEFDYVGDDVSYQVSYTCQVEGGGVKRTEGRVQRLATKSKWIGFGIGLAAFVGVGLAIVAIFKLKEKRKHERQPLLVQ</sequence>
<dbReference type="AlphaFoldDB" id="A0A2P6N2V9"/>